<feature type="transmembrane region" description="Helical" evidence="12">
    <location>
        <begin position="181"/>
        <end position="206"/>
    </location>
</feature>
<dbReference type="SMART" id="SM00388">
    <property type="entry name" value="HisKA"/>
    <property type="match status" value="1"/>
</dbReference>
<comment type="subcellular location">
    <subcellularLocation>
        <location evidence="3">Cell membrane</location>
    </subcellularLocation>
</comment>
<evidence type="ECO:0000256" key="10">
    <source>
        <dbReference type="ARBA" id="ARBA00023012"/>
    </source>
</evidence>
<dbReference type="PRINTS" id="PR00344">
    <property type="entry name" value="BCTRLSENSOR"/>
</dbReference>
<evidence type="ECO:0000256" key="3">
    <source>
        <dbReference type="ARBA" id="ARBA00004236"/>
    </source>
</evidence>
<dbReference type="InterPro" id="IPR036890">
    <property type="entry name" value="HATPase_C_sf"/>
</dbReference>
<dbReference type="SMART" id="SM00304">
    <property type="entry name" value="HAMP"/>
    <property type="match status" value="1"/>
</dbReference>
<dbReference type="Pfam" id="PF00672">
    <property type="entry name" value="HAMP"/>
    <property type="match status" value="1"/>
</dbReference>
<evidence type="ECO:0000256" key="9">
    <source>
        <dbReference type="ARBA" id="ARBA00022989"/>
    </source>
</evidence>
<dbReference type="AlphaFoldDB" id="A0A8J3X133"/>
<dbReference type="InterPro" id="IPR050428">
    <property type="entry name" value="TCS_sensor_his_kinase"/>
</dbReference>
<dbReference type="Pfam" id="PF02518">
    <property type="entry name" value="HATPase_c"/>
    <property type="match status" value="1"/>
</dbReference>
<evidence type="ECO:0000256" key="5">
    <source>
        <dbReference type="ARBA" id="ARBA00022553"/>
    </source>
</evidence>
<dbReference type="GO" id="GO:0005886">
    <property type="term" value="C:plasma membrane"/>
    <property type="evidence" value="ECO:0007669"/>
    <property type="project" value="UniProtKB-SubCell"/>
</dbReference>
<keyword evidence="8 15" id="KW-0418">Kinase</keyword>
<feature type="domain" description="Histidine kinase" evidence="13">
    <location>
        <begin position="282"/>
        <end position="496"/>
    </location>
</feature>
<keyword evidence="9 12" id="KW-1133">Transmembrane helix</keyword>
<evidence type="ECO:0000259" key="13">
    <source>
        <dbReference type="PROSITE" id="PS50109"/>
    </source>
</evidence>
<dbReference type="PANTHER" id="PTHR45436:SF5">
    <property type="entry name" value="SENSOR HISTIDINE KINASE TRCS"/>
    <property type="match status" value="1"/>
</dbReference>
<evidence type="ECO:0000256" key="11">
    <source>
        <dbReference type="ARBA" id="ARBA00023136"/>
    </source>
</evidence>
<evidence type="ECO:0000313" key="15">
    <source>
        <dbReference type="EMBL" id="GII23361.1"/>
    </source>
</evidence>
<dbReference type="Gene3D" id="6.10.340.10">
    <property type="match status" value="1"/>
</dbReference>
<comment type="cofactor">
    <cofactor evidence="2">
        <name>a divalent metal cation</name>
        <dbReference type="ChEBI" id="CHEBI:60240"/>
    </cofactor>
</comment>
<dbReference type="InterPro" id="IPR005467">
    <property type="entry name" value="His_kinase_dom"/>
</dbReference>
<evidence type="ECO:0000256" key="1">
    <source>
        <dbReference type="ARBA" id="ARBA00000085"/>
    </source>
</evidence>
<comment type="catalytic activity">
    <reaction evidence="1">
        <text>ATP + protein L-histidine = ADP + protein N-phospho-L-histidine.</text>
        <dbReference type="EC" id="2.7.13.3"/>
    </reaction>
</comment>
<feature type="domain" description="HAMP" evidence="14">
    <location>
        <begin position="207"/>
        <end position="267"/>
    </location>
</feature>
<dbReference type="InterPro" id="IPR003661">
    <property type="entry name" value="HisK_dim/P_dom"/>
</dbReference>
<keyword evidence="7 12" id="KW-0812">Transmembrane</keyword>
<evidence type="ECO:0000259" key="14">
    <source>
        <dbReference type="PROSITE" id="PS50885"/>
    </source>
</evidence>
<dbReference type="PROSITE" id="PS50109">
    <property type="entry name" value="HIS_KIN"/>
    <property type="match status" value="1"/>
</dbReference>
<feature type="transmembrane region" description="Helical" evidence="12">
    <location>
        <begin position="21"/>
        <end position="45"/>
    </location>
</feature>
<dbReference type="GO" id="GO:0000155">
    <property type="term" value="F:phosphorelay sensor kinase activity"/>
    <property type="evidence" value="ECO:0007669"/>
    <property type="project" value="InterPro"/>
</dbReference>
<dbReference type="FunFam" id="3.30.565.10:FF:000006">
    <property type="entry name" value="Sensor histidine kinase WalK"/>
    <property type="match status" value="1"/>
</dbReference>
<keyword evidence="6" id="KW-0808">Transferase</keyword>
<protein>
    <recommendedName>
        <fullName evidence="4">histidine kinase</fullName>
        <ecNumber evidence="4">2.7.13.3</ecNumber>
    </recommendedName>
</protein>
<dbReference type="EMBL" id="BOON01000028">
    <property type="protein sequence ID" value="GII23361.1"/>
    <property type="molecule type" value="Genomic_DNA"/>
</dbReference>
<dbReference type="PANTHER" id="PTHR45436">
    <property type="entry name" value="SENSOR HISTIDINE KINASE YKOH"/>
    <property type="match status" value="1"/>
</dbReference>
<dbReference type="PROSITE" id="PS50885">
    <property type="entry name" value="HAMP"/>
    <property type="match status" value="1"/>
</dbReference>
<dbReference type="SMART" id="SM00387">
    <property type="entry name" value="HATPase_c"/>
    <property type="match status" value="1"/>
</dbReference>
<dbReference type="SUPFAM" id="SSF55874">
    <property type="entry name" value="ATPase domain of HSP90 chaperone/DNA topoisomerase II/histidine kinase"/>
    <property type="match status" value="1"/>
</dbReference>
<dbReference type="InterPro" id="IPR004358">
    <property type="entry name" value="Sig_transdc_His_kin-like_C"/>
</dbReference>
<gene>
    <name evidence="15" type="ORF">Pme01_29580</name>
</gene>
<evidence type="ECO:0000256" key="8">
    <source>
        <dbReference type="ARBA" id="ARBA00022777"/>
    </source>
</evidence>
<comment type="caution">
    <text evidence="15">The sequence shown here is derived from an EMBL/GenBank/DDBJ whole genome shotgun (WGS) entry which is preliminary data.</text>
</comment>
<keyword evidence="16" id="KW-1185">Reference proteome</keyword>
<sequence>MSSSPLPDVARTRGRWRLGPWSLRAQLIVALVALVAAVCASIGVVTTQAVYHFQVGQLDSRLGEAARRTRTFGAHPPDRLPGAPPPLGPLTGAPGLGAGTLAARLVDGQVEQAGRLDRSDGARQELSADQYPVLTGLPVNGRPYTRSLGDFGDYRLIASRTADGEVLVTGLSLTDVKATRYWLIVVETGVGLGAALLAALLGTLIVRRTLRPLHRVAATAARVSELPLDRGEVALSVRVPDADPRTEVGQVGAALNRMLGHVAAALTARQASETRVRHFVADASHELRTPLAAIRGYAELTGRYRDSVPPDVAHAMRRVHSETARMTTLVEDLLLLARLDSGRPLDRKPVDLTRLVIDAVSDAHIAAPDHTWRLDLPDEPVTVTGDPARLHQVLANLLANARTHTPPGTTVVTSLTLNGDEVALAVVDDGPGVPADLLPEVFDRFARGDTSRSRAAGSTGLGLAIVAAVVEAHHGRVAVTSSPGRSAFTVRLPCRGAAGAPAGDGANGIVLPEVRIAAP</sequence>
<dbReference type="Proteomes" id="UP000599074">
    <property type="component" value="Unassembled WGS sequence"/>
</dbReference>
<name>A0A8J3X133_9ACTN</name>
<dbReference type="SUPFAM" id="SSF47384">
    <property type="entry name" value="Homodimeric domain of signal transducing histidine kinase"/>
    <property type="match status" value="1"/>
</dbReference>
<evidence type="ECO:0000256" key="6">
    <source>
        <dbReference type="ARBA" id="ARBA00022679"/>
    </source>
</evidence>
<evidence type="ECO:0000256" key="2">
    <source>
        <dbReference type="ARBA" id="ARBA00001968"/>
    </source>
</evidence>
<dbReference type="Gene3D" id="1.10.287.130">
    <property type="match status" value="1"/>
</dbReference>
<dbReference type="Pfam" id="PF00512">
    <property type="entry name" value="HisKA"/>
    <property type="match status" value="1"/>
</dbReference>
<dbReference type="GO" id="GO:0005509">
    <property type="term" value="F:calcium ion binding"/>
    <property type="evidence" value="ECO:0007669"/>
    <property type="project" value="UniProtKB-ARBA"/>
</dbReference>
<dbReference type="InterPro" id="IPR003594">
    <property type="entry name" value="HATPase_dom"/>
</dbReference>
<dbReference type="InterPro" id="IPR036097">
    <property type="entry name" value="HisK_dim/P_sf"/>
</dbReference>
<evidence type="ECO:0000313" key="16">
    <source>
        <dbReference type="Proteomes" id="UP000599074"/>
    </source>
</evidence>
<evidence type="ECO:0000256" key="7">
    <source>
        <dbReference type="ARBA" id="ARBA00022692"/>
    </source>
</evidence>
<proteinExistence type="predicted"/>
<dbReference type="EC" id="2.7.13.3" evidence="4"/>
<evidence type="ECO:0000256" key="12">
    <source>
        <dbReference type="SAM" id="Phobius"/>
    </source>
</evidence>
<dbReference type="InterPro" id="IPR003660">
    <property type="entry name" value="HAMP_dom"/>
</dbReference>
<dbReference type="RefSeq" id="WP_168115945.1">
    <property type="nucleotide sequence ID" value="NZ_BOON01000028.1"/>
</dbReference>
<organism evidence="15 16">
    <name type="scientific">Planosporangium mesophilum</name>
    <dbReference type="NCBI Taxonomy" id="689768"/>
    <lineage>
        <taxon>Bacteria</taxon>
        <taxon>Bacillati</taxon>
        <taxon>Actinomycetota</taxon>
        <taxon>Actinomycetes</taxon>
        <taxon>Micromonosporales</taxon>
        <taxon>Micromonosporaceae</taxon>
        <taxon>Planosporangium</taxon>
    </lineage>
</organism>
<dbReference type="Gene3D" id="3.30.565.10">
    <property type="entry name" value="Histidine kinase-like ATPase, C-terminal domain"/>
    <property type="match status" value="1"/>
</dbReference>
<dbReference type="CDD" id="cd06225">
    <property type="entry name" value="HAMP"/>
    <property type="match status" value="1"/>
</dbReference>
<dbReference type="CDD" id="cd00082">
    <property type="entry name" value="HisKA"/>
    <property type="match status" value="1"/>
</dbReference>
<keyword evidence="10" id="KW-0902">Two-component regulatory system</keyword>
<keyword evidence="5" id="KW-0597">Phosphoprotein</keyword>
<keyword evidence="11 12" id="KW-0472">Membrane</keyword>
<evidence type="ECO:0000256" key="4">
    <source>
        <dbReference type="ARBA" id="ARBA00012438"/>
    </source>
</evidence>
<dbReference type="FunFam" id="1.10.287.130:FF:000001">
    <property type="entry name" value="Two-component sensor histidine kinase"/>
    <property type="match status" value="1"/>
</dbReference>
<accession>A0A8J3X133</accession>
<reference evidence="15" key="1">
    <citation type="submission" date="2021-01" db="EMBL/GenBank/DDBJ databases">
        <title>Whole genome shotgun sequence of Planosporangium mesophilum NBRC 109066.</title>
        <authorList>
            <person name="Komaki H."/>
            <person name="Tamura T."/>
        </authorList>
    </citation>
    <scope>NUCLEOTIDE SEQUENCE</scope>
    <source>
        <strain evidence="15">NBRC 109066</strain>
    </source>
</reference>